<dbReference type="InterPro" id="IPR041685">
    <property type="entry name" value="AAA_GajA/Old/RecF-like"/>
</dbReference>
<dbReference type="PANTHER" id="PTHR43581">
    <property type="entry name" value="ATP/GTP PHOSPHATASE"/>
    <property type="match status" value="1"/>
</dbReference>
<dbReference type="InterPro" id="IPR051396">
    <property type="entry name" value="Bact_Antivir_Def_Nuclease"/>
</dbReference>
<protein>
    <submittedName>
        <fullName evidence="3">AAA family ATPase</fullName>
    </submittedName>
</protein>
<evidence type="ECO:0000313" key="3">
    <source>
        <dbReference type="EMBL" id="MQM25252.1"/>
    </source>
</evidence>
<dbReference type="SUPFAM" id="SSF52540">
    <property type="entry name" value="P-loop containing nucleoside triphosphate hydrolases"/>
    <property type="match status" value="1"/>
</dbReference>
<dbReference type="InterPro" id="IPR027417">
    <property type="entry name" value="P-loop_NTPase"/>
</dbReference>
<accession>A0A6L5G6J1</accession>
<dbReference type="EMBL" id="WIAO01000005">
    <property type="protein sequence ID" value="MQM25252.1"/>
    <property type="molecule type" value="Genomic_DNA"/>
</dbReference>
<evidence type="ECO:0000259" key="2">
    <source>
        <dbReference type="Pfam" id="PF20469"/>
    </source>
</evidence>
<comment type="caution">
    <text evidence="3">The sequence shown here is derived from an EMBL/GenBank/DDBJ whole genome shotgun (WGS) entry which is preliminary data.</text>
</comment>
<proteinExistence type="predicted"/>
<dbReference type="Pfam" id="PF13175">
    <property type="entry name" value="AAA_15"/>
    <property type="match status" value="1"/>
</dbReference>
<feature type="domain" description="OLD protein-like TOPRIM" evidence="2">
    <location>
        <begin position="464"/>
        <end position="532"/>
    </location>
</feature>
<name>A0A6L5G6J1_9ACTN</name>
<dbReference type="AlphaFoldDB" id="A0A6L5G6J1"/>
<evidence type="ECO:0000259" key="1">
    <source>
        <dbReference type="Pfam" id="PF13175"/>
    </source>
</evidence>
<keyword evidence="4" id="KW-1185">Reference proteome</keyword>
<reference evidence="3 4" key="1">
    <citation type="submission" date="2019-10" db="EMBL/GenBank/DDBJ databases">
        <title>Glycomyces albidus sp. nov., a novel actinomycete isolated from rhizosphere soil of wheat (Triticum aestivum L.).</title>
        <authorList>
            <person name="Qian L."/>
        </authorList>
    </citation>
    <scope>NUCLEOTIDE SEQUENCE [LARGE SCALE GENOMIC DNA]</scope>
    <source>
        <strain evidence="3 4">NEAU-7082</strain>
    </source>
</reference>
<gene>
    <name evidence="3" type="ORF">GFD30_06665</name>
</gene>
<dbReference type="Proteomes" id="UP000477750">
    <property type="component" value="Unassembled WGS sequence"/>
</dbReference>
<dbReference type="Gene3D" id="3.40.50.300">
    <property type="entry name" value="P-loop containing nucleotide triphosphate hydrolases"/>
    <property type="match status" value="1"/>
</dbReference>
<dbReference type="Pfam" id="PF20469">
    <property type="entry name" value="OLD-like_TOPRIM"/>
    <property type="match status" value="1"/>
</dbReference>
<dbReference type="CDD" id="cd01026">
    <property type="entry name" value="TOPRIM_OLD"/>
    <property type="match status" value="1"/>
</dbReference>
<organism evidence="3 4">
    <name type="scientific">Glycomyces albidus</name>
    <dbReference type="NCBI Taxonomy" id="2656774"/>
    <lineage>
        <taxon>Bacteria</taxon>
        <taxon>Bacillati</taxon>
        <taxon>Actinomycetota</taxon>
        <taxon>Actinomycetes</taxon>
        <taxon>Glycomycetales</taxon>
        <taxon>Glycomycetaceae</taxon>
        <taxon>Glycomyces</taxon>
    </lineage>
</organism>
<dbReference type="PANTHER" id="PTHR43581:SF2">
    <property type="entry name" value="EXCINUCLEASE ATPASE SUBUNIT"/>
    <property type="match status" value="1"/>
</dbReference>
<dbReference type="InterPro" id="IPR034139">
    <property type="entry name" value="TOPRIM_OLD"/>
</dbReference>
<sequence length="696" mass="78455">MHPRGDGGKLLRVTTVKVKNFRLLLDTDLVLCDSATLLVGRNNTGKTSLAELIERFLNPSESRFRIADFSEDSYSKFLDAYQHFQAGDIDLAYAALPSISMEMTIKYDPELYEYGPLAPLILNFESDSDEALVKFEYAILNGKLGDLFASVPASSDQESITDIAGLLKHVMDRIKVAYRRKITAVDPLDEANTRKLTIEQVRELITFDFLKAQRGLDDDKEKPKDLIARIFESLFAAAAKSDDESAHRQVMEGLTTSVKRIEAELEVHVKKMVDSLVPTLKKLGYPGLGNQELSTQTRLNVERILTNYTSVHYKGSTGVSLPESYSGLGSRSLVYILLALLGFYREFTCRGNLPGIHLVFIEEPEVHLHPQMQEVFIDQITNLKALFAELDKESIPWAVQFLVSTHSSHIANKSSFENVRYFRVRMDEKVNIRSHAEILDVSKAPNLDEEFLHQYLTLTRADLFFADKAILVEGTSERLLIPKMIAALDEEEGTDLSSQYITLMEVGGAYANLFFPLLDFIGLPSLVITDIDAVRKSEGDTKFRKCRVHQGEKTSNTTIKTWFGKKDASISSIQALAETGEIVQGIRYLAYQTPELDRSECGRTFEDAFILANRARFELDAEATREELEERAFELASGRSKSEFALYYAIHDQDWNIPRYIHRGLVWLSSISVNRDSKSGSEIMEAGKLWTGTPLT</sequence>
<feature type="domain" description="Endonuclease GajA/Old nuclease/RecF-like AAA" evidence="1">
    <location>
        <begin position="14"/>
        <end position="411"/>
    </location>
</feature>
<evidence type="ECO:0000313" key="4">
    <source>
        <dbReference type="Proteomes" id="UP000477750"/>
    </source>
</evidence>